<dbReference type="AlphaFoldDB" id="C6A0A5"/>
<dbReference type="eggNOG" id="arCOG04793">
    <property type="taxonomic scope" value="Archaea"/>
</dbReference>
<reference evidence="1 2" key="1">
    <citation type="journal article" date="2009" name="Appl. Environ. Microbiol.">
        <title>Metabolic versatility and indigenous origin of the archaeon Thermococcus sibiricus, isolated from a siberian oil reservoir, as revealed by genome analysis.</title>
        <authorList>
            <person name="Mardanov A.V."/>
            <person name="Ravin N.V."/>
            <person name="Svetlitchnyi V.A."/>
            <person name="Beletsky A.V."/>
            <person name="Miroshnichenko M.L."/>
            <person name="Bonch-Osmolovskaya E.A."/>
            <person name="Skryabin K.G."/>
        </authorList>
    </citation>
    <scope>NUCLEOTIDE SEQUENCE [LARGE SCALE GENOMIC DNA]</scope>
    <source>
        <strain evidence="2">DSM 12597 / MM 739</strain>
    </source>
</reference>
<evidence type="ECO:0000313" key="2">
    <source>
        <dbReference type="Proteomes" id="UP000009079"/>
    </source>
</evidence>
<accession>C6A0A5</accession>
<dbReference type="RefSeq" id="WP_015850302.1">
    <property type="nucleotide sequence ID" value="NC_012883.1"/>
</dbReference>
<proteinExistence type="predicted"/>
<protein>
    <submittedName>
        <fullName evidence="1">Uncharacterized protein</fullName>
    </submittedName>
</protein>
<dbReference type="InterPro" id="IPR036390">
    <property type="entry name" value="WH_DNA-bd_sf"/>
</dbReference>
<dbReference type="STRING" id="604354.TSIB_2039"/>
<sequence length="262" mass="29737">MAKNYYLTKTEQGVISVIKGADIVTVQEIKGLFPELSDDMIKKVLSSLARKGYLYRLKRGIYLVNEEPGRPLIKNPYRIALALFPGYVAFSSALRLYGLIEYEPFTIFVATPEKSGKREIGEYTIKAIALGEKAIGMALKDGVYTSTLAKTFFDCFYKPAYCGGYSEITKALYEAEKIDWEEFLSYFKRFASDSLCQRTGYILELVKSLGVNVPEEVIEYFRGRVRAWSKLVPTLPSRGEGVREWKLIDNLGKERILGWAYG</sequence>
<name>C6A0A5_THESM</name>
<evidence type="ECO:0000313" key="1">
    <source>
        <dbReference type="EMBL" id="ACS91086.1"/>
    </source>
</evidence>
<dbReference type="KEGG" id="tsi:TSIB_2039"/>
<dbReference type="GeneID" id="8097053"/>
<dbReference type="SUPFAM" id="SSF46785">
    <property type="entry name" value="Winged helix' DNA-binding domain"/>
    <property type="match status" value="1"/>
</dbReference>
<dbReference type="Proteomes" id="UP000009079">
    <property type="component" value="Chromosome"/>
</dbReference>
<organism evidence="1 2">
    <name type="scientific">Thermococcus sibiricus (strain DSM 12597 / MM 739)</name>
    <dbReference type="NCBI Taxonomy" id="604354"/>
    <lineage>
        <taxon>Archaea</taxon>
        <taxon>Methanobacteriati</taxon>
        <taxon>Methanobacteriota</taxon>
        <taxon>Thermococci</taxon>
        <taxon>Thermococcales</taxon>
        <taxon>Thermococcaceae</taxon>
        <taxon>Thermococcus</taxon>
    </lineage>
</organism>
<gene>
    <name evidence="1" type="ordered locus">TSIB_2039</name>
</gene>
<dbReference type="EMBL" id="CP001463">
    <property type="protein sequence ID" value="ACS91086.1"/>
    <property type="molecule type" value="Genomic_DNA"/>
</dbReference>
<keyword evidence="2" id="KW-1185">Reference proteome</keyword>
<dbReference type="OrthoDB" id="350054at2157"/>
<dbReference type="HOGENOM" id="CLU_086886_0_0_2"/>